<dbReference type="PROSITE" id="PS51449">
    <property type="entry name" value="MTTASE_N"/>
    <property type="match status" value="1"/>
</dbReference>
<dbReference type="Gene3D" id="3.40.50.12160">
    <property type="entry name" value="Methylthiotransferase, N-terminal domain"/>
    <property type="match status" value="1"/>
</dbReference>
<comment type="catalytic activity">
    <reaction evidence="11">
        <text>N(6)-L-threonylcarbamoyladenosine(37) in tRNA + (sulfur carrier)-SH + AH2 + 2 S-adenosyl-L-methionine = 2-methylsulfanyl-N(6)-L-threonylcarbamoyladenosine(37) in tRNA + (sulfur carrier)-H + 5'-deoxyadenosine + L-methionine + A + S-adenosyl-L-homocysteine + 2 H(+)</text>
        <dbReference type="Rhea" id="RHEA:37075"/>
        <dbReference type="Rhea" id="RHEA-COMP:10163"/>
        <dbReference type="Rhea" id="RHEA-COMP:11092"/>
        <dbReference type="Rhea" id="RHEA-COMP:14737"/>
        <dbReference type="Rhea" id="RHEA-COMP:14739"/>
        <dbReference type="ChEBI" id="CHEBI:13193"/>
        <dbReference type="ChEBI" id="CHEBI:15378"/>
        <dbReference type="ChEBI" id="CHEBI:17319"/>
        <dbReference type="ChEBI" id="CHEBI:17499"/>
        <dbReference type="ChEBI" id="CHEBI:29917"/>
        <dbReference type="ChEBI" id="CHEBI:57844"/>
        <dbReference type="ChEBI" id="CHEBI:57856"/>
        <dbReference type="ChEBI" id="CHEBI:59789"/>
        <dbReference type="ChEBI" id="CHEBI:64428"/>
        <dbReference type="ChEBI" id="CHEBI:74418"/>
        <dbReference type="ChEBI" id="CHEBI:74420"/>
        <dbReference type="EC" id="2.8.4.5"/>
    </reaction>
</comment>
<feature type="domain" description="MTTase N-terminal" evidence="13">
    <location>
        <begin position="3"/>
        <end position="115"/>
    </location>
</feature>
<keyword evidence="6" id="KW-0949">S-adenosyl-L-methionine</keyword>
<dbReference type="InterPro" id="IPR020612">
    <property type="entry name" value="Methylthiotransferase_CS"/>
</dbReference>
<evidence type="ECO:0000256" key="7">
    <source>
        <dbReference type="ARBA" id="ARBA00022723"/>
    </source>
</evidence>
<name>A0ABM8HXD2_9BACT</name>
<keyword evidence="16" id="KW-1185">Reference proteome</keyword>
<accession>A0ABM8HXD2</accession>
<keyword evidence="8" id="KW-0408">Iron</keyword>
<dbReference type="SUPFAM" id="SSF102114">
    <property type="entry name" value="Radical SAM enzymes"/>
    <property type="match status" value="1"/>
</dbReference>
<dbReference type="SFLD" id="SFLDG01082">
    <property type="entry name" value="B12-binding_domain_containing"/>
    <property type="match status" value="1"/>
</dbReference>
<keyword evidence="9" id="KW-0411">Iron-sulfur</keyword>
<dbReference type="RefSeq" id="WP_221248787.1">
    <property type="nucleotide sequence ID" value="NZ_AP024355.1"/>
</dbReference>
<dbReference type="PROSITE" id="PS51918">
    <property type="entry name" value="RADICAL_SAM"/>
    <property type="match status" value="1"/>
</dbReference>
<evidence type="ECO:0000259" key="13">
    <source>
        <dbReference type="PROSITE" id="PS51449"/>
    </source>
</evidence>
<keyword evidence="5" id="KW-0808">Transferase</keyword>
<evidence type="ECO:0000256" key="5">
    <source>
        <dbReference type="ARBA" id="ARBA00022679"/>
    </source>
</evidence>
<dbReference type="Pfam" id="PF04055">
    <property type="entry name" value="Radical_SAM"/>
    <property type="match status" value="1"/>
</dbReference>
<dbReference type="InterPro" id="IPR006638">
    <property type="entry name" value="Elp3/MiaA/NifB-like_rSAM"/>
</dbReference>
<dbReference type="InterPro" id="IPR002792">
    <property type="entry name" value="TRAM_dom"/>
</dbReference>
<dbReference type="SMART" id="SM00729">
    <property type="entry name" value="Elp3"/>
    <property type="match status" value="1"/>
</dbReference>
<feature type="domain" description="Radical SAM core" evidence="14">
    <location>
        <begin position="138"/>
        <end position="368"/>
    </location>
</feature>
<dbReference type="NCBIfam" id="TIGR01579">
    <property type="entry name" value="MiaB-like-C"/>
    <property type="match status" value="1"/>
</dbReference>
<gene>
    <name evidence="15" type="primary">mtaB</name>
    <name evidence="15" type="ORF">DESUT3_24270</name>
</gene>
<dbReference type="Gene3D" id="3.80.30.20">
    <property type="entry name" value="tm_1862 like domain"/>
    <property type="match status" value="1"/>
</dbReference>
<dbReference type="Proteomes" id="UP001319827">
    <property type="component" value="Chromosome"/>
</dbReference>
<evidence type="ECO:0000256" key="3">
    <source>
        <dbReference type="ARBA" id="ARBA00013273"/>
    </source>
</evidence>
<evidence type="ECO:0000313" key="15">
    <source>
        <dbReference type="EMBL" id="BCR05358.1"/>
    </source>
</evidence>
<feature type="domain" description="TRAM" evidence="12">
    <location>
        <begin position="371"/>
        <end position="431"/>
    </location>
</feature>
<evidence type="ECO:0000256" key="9">
    <source>
        <dbReference type="ARBA" id="ARBA00023014"/>
    </source>
</evidence>
<keyword evidence="7" id="KW-0479">Metal-binding</keyword>
<dbReference type="CDD" id="cd01335">
    <property type="entry name" value="Radical_SAM"/>
    <property type="match status" value="1"/>
</dbReference>
<dbReference type="PROSITE" id="PS01278">
    <property type="entry name" value="MTTASE_RADICAL"/>
    <property type="match status" value="1"/>
</dbReference>
<evidence type="ECO:0000256" key="8">
    <source>
        <dbReference type="ARBA" id="ARBA00023004"/>
    </source>
</evidence>
<dbReference type="NCBIfam" id="TIGR00089">
    <property type="entry name" value="MiaB/RimO family radical SAM methylthiotransferase"/>
    <property type="match status" value="1"/>
</dbReference>
<dbReference type="InterPro" id="IPR023404">
    <property type="entry name" value="rSAM_horseshoe"/>
</dbReference>
<dbReference type="EMBL" id="AP024355">
    <property type="protein sequence ID" value="BCR05358.1"/>
    <property type="molecule type" value="Genomic_DNA"/>
</dbReference>
<dbReference type="InterPro" id="IPR013848">
    <property type="entry name" value="Methylthiotransferase_N"/>
</dbReference>
<organism evidence="15 16">
    <name type="scientific">Desulfuromonas versatilis</name>
    <dbReference type="NCBI Taxonomy" id="2802975"/>
    <lineage>
        <taxon>Bacteria</taxon>
        <taxon>Pseudomonadati</taxon>
        <taxon>Thermodesulfobacteriota</taxon>
        <taxon>Desulfuromonadia</taxon>
        <taxon>Desulfuromonadales</taxon>
        <taxon>Desulfuromonadaceae</taxon>
        <taxon>Desulfuromonas</taxon>
    </lineage>
</organism>
<evidence type="ECO:0000259" key="14">
    <source>
        <dbReference type="PROSITE" id="PS51918"/>
    </source>
</evidence>
<reference evidence="15 16" key="2">
    <citation type="journal article" date="2021" name="Int. J. Syst. Evol. Microbiol.">
        <title>Isolation and Polyphasic Characterization of Desulfuromonas versatilis sp. Nov., an Electrogenic Bacteria Capable of Versatile Metabolism Isolated from a Graphene Oxide-Reducing Enrichment Culture.</title>
        <authorList>
            <person name="Xie L."/>
            <person name="Yoshida N."/>
            <person name="Ishii S."/>
            <person name="Meng L."/>
        </authorList>
    </citation>
    <scope>NUCLEOTIDE SEQUENCE [LARGE SCALE GENOMIC DNA]</scope>
    <source>
        <strain evidence="15 16">NIT-T3</strain>
    </source>
</reference>
<dbReference type="InterPro" id="IPR006467">
    <property type="entry name" value="MiaB-like_bact"/>
</dbReference>
<dbReference type="EC" id="2.8.4.5" evidence="3"/>
<comment type="cofactor">
    <cofactor evidence="1">
        <name>[4Fe-4S] cluster</name>
        <dbReference type="ChEBI" id="CHEBI:49883"/>
    </cofactor>
</comment>
<dbReference type="PROSITE" id="PS50926">
    <property type="entry name" value="TRAM"/>
    <property type="match status" value="1"/>
</dbReference>
<dbReference type="PANTHER" id="PTHR11918:SF45">
    <property type="entry name" value="THREONYLCARBAMOYLADENOSINE TRNA METHYLTHIOTRANSFERASE"/>
    <property type="match status" value="1"/>
</dbReference>
<reference evidence="15 16" key="1">
    <citation type="journal article" date="2016" name="C (Basel)">
        <title>Selective Growth of and Electricity Production by Marine Exoelectrogenic Bacteria in Self-Aggregated Hydrogel of Microbially Reduced Graphene Oxide.</title>
        <authorList>
            <person name="Yoshida N."/>
            <person name="Goto Y."/>
            <person name="Miyata Y."/>
        </authorList>
    </citation>
    <scope>NUCLEOTIDE SEQUENCE [LARGE SCALE GENOMIC DNA]</scope>
    <source>
        <strain evidence="15 16">NIT-T3</strain>
    </source>
</reference>
<dbReference type="InterPro" id="IPR007197">
    <property type="entry name" value="rSAM"/>
</dbReference>
<keyword evidence="4" id="KW-0004">4Fe-4S</keyword>
<sequence>MSRTVSIATLGCKTNQFESAAIEERLREAGYQVVPFEEGAELVIVNTCTVTAATDSQSRNLVRRARRLNIDCRVVVTGCYAQVDPQALKAIPGVALVLGNDEKKDFLRYLDEDDEEQRVAVSDIRRSREAVPLSLSSFAERSRAFVQIQNGCDAFCSYCIIPYARGSSRSLSADQVVAQVAGFSDSRYAEVVLTGIHIGRYGEDLEPRSSLVELVRRVQSETDLRRLRLGSIEPTEIPPELIELVAESPILCGHFHVPLQAGDDGVLQRMNRHYTTAFFKGLIDRIHGRMPTAAIGLDVIAGFPGETEGEFENTCRLIESLPVSHLHVFPFSRRPGTPAATMSGQLSGDVVKLRAARLRALGEEKNRLFAERFIGAELEVVVEGGREGGLYRGLSRNYLSVLFAGPEGLEGSLTRVRVREWTLAGLKGQLL</sequence>
<dbReference type="InterPro" id="IPR058240">
    <property type="entry name" value="rSAM_sf"/>
</dbReference>
<comment type="function">
    <text evidence="2">Catalyzes the methylthiolation of N6-threonylcarbamoyladenosine (t(6)A), leading to the formation of 2-methylthio-N6-threonylcarbamoyladenosine (ms(2)t(6)A) at position 37 in tRNAs that read codons beginning with adenine.</text>
</comment>
<dbReference type="InterPro" id="IPR038135">
    <property type="entry name" value="Methylthiotransferase_N_sf"/>
</dbReference>
<evidence type="ECO:0000256" key="11">
    <source>
        <dbReference type="ARBA" id="ARBA00051661"/>
    </source>
</evidence>
<evidence type="ECO:0000256" key="6">
    <source>
        <dbReference type="ARBA" id="ARBA00022691"/>
    </source>
</evidence>
<dbReference type="InterPro" id="IPR005839">
    <property type="entry name" value="Methylthiotransferase"/>
</dbReference>
<protein>
    <recommendedName>
        <fullName evidence="3">tRNA (N(6)-L-threonylcarbamoyladenosine(37)-C(2))-methylthiotransferase</fullName>
        <ecNumber evidence="3">2.8.4.5</ecNumber>
    </recommendedName>
    <alternativeName>
        <fullName evidence="10">tRNA-t(6)A37 methylthiotransferase</fullName>
    </alternativeName>
</protein>
<evidence type="ECO:0000259" key="12">
    <source>
        <dbReference type="PROSITE" id="PS50926"/>
    </source>
</evidence>
<dbReference type="PANTHER" id="PTHR11918">
    <property type="entry name" value="RADICAL SAM PROTEINS"/>
    <property type="match status" value="1"/>
</dbReference>
<proteinExistence type="predicted"/>
<evidence type="ECO:0000256" key="2">
    <source>
        <dbReference type="ARBA" id="ARBA00002399"/>
    </source>
</evidence>
<evidence type="ECO:0000256" key="4">
    <source>
        <dbReference type="ARBA" id="ARBA00022485"/>
    </source>
</evidence>
<evidence type="ECO:0000313" key="16">
    <source>
        <dbReference type="Proteomes" id="UP001319827"/>
    </source>
</evidence>
<dbReference type="Pfam" id="PF00919">
    <property type="entry name" value="UPF0004"/>
    <property type="match status" value="1"/>
</dbReference>
<evidence type="ECO:0000256" key="1">
    <source>
        <dbReference type="ARBA" id="ARBA00001966"/>
    </source>
</evidence>
<dbReference type="SFLD" id="SFLDG01061">
    <property type="entry name" value="methylthiotransferase"/>
    <property type="match status" value="1"/>
</dbReference>
<evidence type="ECO:0000256" key="10">
    <source>
        <dbReference type="ARBA" id="ARBA00031213"/>
    </source>
</evidence>
<dbReference type="SFLD" id="SFLDS00029">
    <property type="entry name" value="Radical_SAM"/>
    <property type="match status" value="1"/>
</dbReference>